<comment type="subcellular location">
    <subcellularLocation>
        <location evidence="1">Nucleus</location>
    </subcellularLocation>
</comment>
<dbReference type="PROSITE" id="PS50048">
    <property type="entry name" value="ZN2_CY6_FUNGAL_2"/>
    <property type="match status" value="1"/>
</dbReference>
<dbReference type="Proteomes" id="UP000813427">
    <property type="component" value="Unassembled WGS sequence"/>
</dbReference>
<feature type="region of interest" description="Disordered" evidence="5">
    <location>
        <begin position="275"/>
        <end position="333"/>
    </location>
</feature>
<dbReference type="Pfam" id="PF00172">
    <property type="entry name" value="Zn_clus"/>
    <property type="match status" value="1"/>
</dbReference>
<dbReference type="SUPFAM" id="SSF57701">
    <property type="entry name" value="Zn2/Cys6 DNA-binding domain"/>
    <property type="match status" value="1"/>
</dbReference>
<dbReference type="SMART" id="SM00066">
    <property type="entry name" value="GAL4"/>
    <property type="match status" value="1"/>
</dbReference>
<evidence type="ECO:0000313" key="8">
    <source>
        <dbReference type="Proteomes" id="UP000813427"/>
    </source>
</evidence>
<evidence type="ECO:0000259" key="6">
    <source>
        <dbReference type="PROSITE" id="PS50048"/>
    </source>
</evidence>
<feature type="domain" description="Zn(2)-C6 fungal-type" evidence="6">
    <location>
        <begin position="65"/>
        <end position="99"/>
    </location>
</feature>
<keyword evidence="3" id="KW-0238">DNA-binding</keyword>
<evidence type="ECO:0000256" key="5">
    <source>
        <dbReference type="SAM" id="MobiDB-lite"/>
    </source>
</evidence>
<evidence type="ECO:0000256" key="3">
    <source>
        <dbReference type="ARBA" id="ARBA00023125"/>
    </source>
</evidence>
<gene>
    <name evidence="7" type="ORF">BKA59DRAFT_221673</name>
</gene>
<dbReference type="OrthoDB" id="5394557at2759"/>
<dbReference type="GO" id="GO:0005634">
    <property type="term" value="C:nucleus"/>
    <property type="evidence" value="ECO:0007669"/>
    <property type="project" value="UniProtKB-SubCell"/>
</dbReference>
<dbReference type="Gene3D" id="4.10.240.10">
    <property type="entry name" value="Zn(2)-C6 fungal-type DNA-binding domain"/>
    <property type="match status" value="1"/>
</dbReference>
<organism evidence="7 8">
    <name type="scientific">Fusarium tricinctum</name>
    <dbReference type="NCBI Taxonomy" id="61284"/>
    <lineage>
        <taxon>Eukaryota</taxon>
        <taxon>Fungi</taxon>
        <taxon>Dikarya</taxon>
        <taxon>Ascomycota</taxon>
        <taxon>Pezizomycotina</taxon>
        <taxon>Sordariomycetes</taxon>
        <taxon>Hypocreomycetidae</taxon>
        <taxon>Hypocreales</taxon>
        <taxon>Nectriaceae</taxon>
        <taxon>Fusarium</taxon>
        <taxon>Fusarium tricinctum species complex</taxon>
    </lineage>
</organism>
<name>A0A8K0RT29_9HYPO</name>
<dbReference type="PANTHER" id="PTHR46910">
    <property type="entry name" value="TRANSCRIPTION FACTOR PDR1"/>
    <property type="match status" value="1"/>
</dbReference>
<dbReference type="GO" id="GO:0000981">
    <property type="term" value="F:DNA-binding transcription factor activity, RNA polymerase II-specific"/>
    <property type="evidence" value="ECO:0007669"/>
    <property type="project" value="InterPro"/>
</dbReference>
<dbReference type="GO" id="GO:0003677">
    <property type="term" value="F:DNA binding"/>
    <property type="evidence" value="ECO:0007669"/>
    <property type="project" value="UniProtKB-KW"/>
</dbReference>
<dbReference type="GO" id="GO:0008270">
    <property type="term" value="F:zinc ion binding"/>
    <property type="evidence" value="ECO:0007669"/>
    <property type="project" value="InterPro"/>
</dbReference>
<accession>A0A8K0RT29</accession>
<dbReference type="InterPro" id="IPR036864">
    <property type="entry name" value="Zn2-C6_fun-type_DNA-bd_sf"/>
</dbReference>
<evidence type="ECO:0000256" key="2">
    <source>
        <dbReference type="ARBA" id="ARBA00022723"/>
    </source>
</evidence>
<dbReference type="EMBL" id="JAGPXF010000005">
    <property type="protein sequence ID" value="KAH7242030.1"/>
    <property type="molecule type" value="Genomic_DNA"/>
</dbReference>
<evidence type="ECO:0000313" key="7">
    <source>
        <dbReference type="EMBL" id="KAH7242030.1"/>
    </source>
</evidence>
<reference evidence="7" key="1">
    <citation type="journal article" date="2021" name="Nat. Commun.">
        <title>Genetic determinants of endophytism in the Arabidopsis root mycobiome.</title>
        <authorList>
            <person name="Mesny F."/>
            <person name="Miyauchi S."/>
            <person name="Thiergart T."/>
            <person name="Pickel B."/>
            <person name="Atanasova L."/>
            <person name="Karlsson M."/>
            <person name="Huettel B."/>
            <person name="Barry K.W."/>
            <person name="Haridas S."/>
            <person name="Chen C."/>
            <person name="Bauer D."/>
            <person name="Andreopoulos W."/>
            <person name="Pangilinan J."/>
            <person name="LaButti K."/>
            <person name="Riley R."/>
            <person name="Lipzen A."/>
            <person name="Clum A."/>
            <person name="Drula E."/>
            <person name="Henrissat B."/>
            <person name="Kohler A."/>
            <person name="Grigoriev I.V."/>
            <person name="Martin F.M."/>
            <person name="Hacquard S."/>
        </authorList>
    </citation>
    <scope>NUCLEOTIDE SEQUENCE</scope>
    <source>
        <strain evidence="7">MPI-SDFR-AT-0068</strain>
    </source>
</reference>
<comment type="caution">
    <text evidence="7">The sequence shown here is derived from an EMBL/GenBank/DDBJ whole genome shotgun (WGS) entry which is preliminary data.</text>
</comment>
<evidence type="ECO:0000256" key="1">
    <source>
        <dbReference type="ARBA" id="ARBA00004123"/>
    </source>
</evidence>
<dbReference type="PROSITE" id="PS00463">
    <property type="entry name" value="ZN2_CY6_FUNGAL_1"/>
    <property type="match status" value="1"/>
</dbReference>
<dbReference type="CDD" id="cd00067">
    <property type="entry name" value="GAL4"/>
    <property type="match status" value="1"/>
</dbReference>
<protein>
    <recommendedName>
        <fullName evidence="6">Zn(2)-C6 fungal-type domain-containing protein</fullName>
    </recommendedName>
</protein>
<feature type="compositionally biased region" description="Low complexity" evidence="5">
    <location>
        <begin position="296"/>
        <end position="333"/>
    </location>
</feature>
<sequence length="467" mass="50141">MSLARHTMATPNCYSNDVRRYGNRMNLYASYPERRGAYTTHPDTRTIMGDREDDVTPQRKRIAVACGRCRKRKIRCSGDTGNGGPCTNCKNAGYEPCQFLRVASQETPMKNESFTYSLEASRQYQARGSSTMSSLPSTTPSYPDGLPPYTNDSLVYRAPTSFYGVKPYCPLSTWSQGYTDEQGYNYGLYQPPFPSVHDSDYGIGYRIASGASGKSALCVDTEPNYAYSSASAITTLPHRPAQGTADSANITFQNMVPDSKSLAYQNMTTSVNMGDRVLPVPVGRSTIPGSSHKNDSGSSTYNGSSSKSSQASTSETSPVSNTSETPSSYTSYEPSSMVSAASCVPSYPPITLASQFSRASNDLYSHTGSSDAAMFTSTDSMRHGPDMTYRYEDTTTAVTAAAVSSTARRDLPNLNGSGIGSLTLGQSAAHYLPHHSASYMLPTGDLGTVGTDTAADNYRKSAGALRA</sequence>
<dbReference type="InterPro" id="IPR050987">
    <property type="entry name" value="AtrR-like"/>
</dbReference>
<keyword evidence="4" id="KW-0539">Nucleus</keyword>
<keyword evidence="2" id="KW-0479">Metal-binding</keyword>
<proteinExistence type="predicted"/>
<keyword evidence="8" id="KW-1185">Reference proteome</keyword>
<dbReference type="AlphaFoldDB" id="A0A8K0RT29"/>
<dbReference type="PANTHER" id="PTHR46910:SF3">
    <property type="entry name" value="HALOTOLERANCE PROTEIN 9-RELATED"/>
    <property type="match status" value="1"/>
</dbReference>
<dbReference type="InterPro" id="IPR001138">
    <property type="entry name" value="Zn2Cys6_DnaBD"/>
</dbReference>
<evidence type="ECO:0000256" key="4">
    <source>
        <dbReference type="ARBA" id="ARBA00023242"/>
    </source>
</evidence>